<evidence type="ECO:0000256" key="1">
    <source>
        <dbReference type="SAM" id="MobiDB-lite"/>
    </source>
</evidence>
<feature type="region of interest" description="Disordered" evidence="1">
    <location>
        <begin position="85"/>
        <end position="107"/>
    </location>
</feature>
<feature type="compositionally biased region" description="Basic and acidic residues" evidence="1">
    <location>
        <begin position="86"/>
        <end position="107"/>
    </location>
</feature>
<dbReference type="Proteomes" id="UP000017836">
    <property type="component" value="Unassembled WGS sequence"/>
</dbReference>
<organism evidence="2 3">
    <name type="scientific">Amborella trichopoda</name>
    <dbReference type="NCBI Taxonomy" id="13333"/>
    <lineage>
        <taxon>Eukaryota</taxon>
        <taxon>Viridiplantae</taxon>
        <taxon>Streptophyta</taxon>
        <taxon>Embryophyta</taxon>
        <taxon>Tracheophyta</taxon>
        <taxon>Spermatophyta</taxon>
        <taxon>Magnoliopsida</taxon>
        <taxon>Amborellales</taxon>
        <taxon>Amborellaceae</taxon>
        <taxon>Amborella</taxon>
    </lineage>
</organism>
<dbReference type="EMBL" id="KI392639">
    <property type="protein sequence ID" value="ERN12050.1"/>
    <property type="molecule type" value="Genomic_DNA"/>
</dbReference>
<accession>W1PXA8</accession>
<name>W1PXA8_AMBTC</name>
<proteinExistence type="predicted"/>
<evidence type="ECO:0000313" key="2">
    <source>
        <dbReference type="EMBL" id="ERN12050.1"/>
    </source>
</evidence>
<dbReference type="Gramene" id="ERN12050">
    <property type="protein sequence ID" value="ERN12050"/>
    <property type="gene ID" value="AMTR_s00035p00104570"/>
</dbReference>
<dbReference type="AlphaFoldDB" id="W1PXA8"/>
<protein>
    <submittedName>
        <fullName evidence="2">Uncharacterized protein</fullName>
    </submittedName>
</protein>
<dbReference type="HOGENOM" id="CLU_2213457_0_0_1"/>
<keyword evidence="3" id="KW-1185">Reference proteome</keyword>
<gene>
    <name evidence="2" type="ORF">AMTR_s00035p00104570</name>
</gene>
<reference evidence="3" key="1">
    <citation type="journal article" date="2013" name="Science">
        <title>The Amborella genome and the evolution of flowering plants.</title>
        <authorList>
            <consortium name="Amborella Genome Project"/>
        </authorList>
    </citation>
    <scope>NUCLEOTIDE SEQUENCE [LARGE SCALE GENOMIC DNA]</scope>
</reference>
<evidence type="ECO:0000313" key="3">
    <source>
        <dbReference type="Proteomes" id="UP000017836"/>
    </source>
</evidence>
<sequence>MTVRRGDGAWLREAEVVEDEGGASRERRGDEVRAATGCSWLEVSCSRAEMKVYATEWRRGEEERGTSEGEVWLHRLRISEGGGGVVERESNRMDGSCRDEKMNSGWW</sequence>